<evidence type="ECO:0000313" key="5">
    <source>
        <dbReference type="Proteomes" id="UP000247416"/>
    </source>
</evidence>
<dbReference type="SUPFAM" id="SSF52499">
    <property type="entry name" value="Isochorismatase-like hydrolases"/>
    <property type="match status" value="1"/>
</dbReference>
<dbReference type="RefSeq" id="WP_107936035.1">
    <property type="nucleotide sequence ID" value="NZ_PYWJ01000023.1"/>
</dbReference>
<dbReference type="Pfam" id="PF00857">
    <property type="entry name" value="Isochorismatase"/>
    <property type="match status" value="1"/>
</dbReference>
<evidence type="ECO:0000256" key="1">
    <source>
        <dbReference type="ARBA" id="ARBA00006336"/>
    </source>
</evidence>
<dbReference type="OrthoDB" id="9785724at2"/>
<comment type="similarity">
    <text evidence="1">Belongs to the isochorismatase family.</text>
</comment>
<dbReference type="EMBL" id="QJTJ01000002">
    <property type="protein sequence ID" value="PYF08289.1"/>
    <property type="molecule type" value="Genomic_DNA"/>
</dbReference>
<dbReference type="AlphaFoldDB" id="A0A318U8G9"/>
<keyword evidence="5" id="KW-1185">Reference proteome</keyword>
<dbReference type="GO" id="GO:0016787">
    <property type="term" value="F:hydrolase activity"/>
    <property type="evidence" value="ECO:0007669"/>
    <property type="project" value="UniProtKB-KW"/>
</dbReference>
<dbReference type="PANTHER" id="PTHR43540">
    <property type="entry name" value="PEROXYUREIDOACRYLATE/UREIDOACRYLATE AMIDOHYDROLASE-RELATED"/>
    <property type="match status" value="1"/>
</dbReference>
<reference evidence="4 5" key="1">
    <citation type="submission" date="2018-06" db="EMBL/GenBank/DDBJ databases">
        <title>Genomic Encyclopedia of Archaeal and Bacterial Type Strains, Phase II (KMG-II): from individual species to whole genera.</title>
        <authorList>
            <person name="Goeker M."/>
        </authorList>
    </citation>
    <scope>NUCLEOTIDE SEQUENCE [LARGE SCALE GENOMIC DNA]</scope>
    <source>
        <strain evidence="4 5">KACC 16626</strain>
    </source>
</reference>
<protein>
    <submittedName>
        <fullName evidence="4">Nicotinamidase-related amidase</fullName>
    </submittedName>
</protein>
<dbReference type="Gene3D" id="3.40.50.850">
    <property type="entry name" value="Isochorismatase-like"/>
    <property type="match status" value="1"/>
</dbReference>
<dbReference type="CDD" id="cd01014">
    <property type="entry name" value="nicotinamidase_related"/>
    <property type="match status" value="1"/>
</dbReference>
<gene>
    <name evidence="4" type="ORF">BJ095_10254</name>
</gene>
<evidence type="ECO:0000256" key="2">
    <source>
        <dbReference type="ARBA" id="ARBA00022801"/>
    </source>
</evidence>
<evidence type="ECO:0000259" key="3">
    <source>
        <dbReference type="Pfam" id="PF00857"/>
    </source>
</evidence>
<keyword evidence="2" id="KW-0378">Hydrolase</keyword>
<feature type="domain" description="Isochorismatase-like" evidence="3">
    <location>
        <begin position="4"/>
        <end position="142"/>
    </location>
</feature>
<dbReference type="InterPro" id="IPR050272">
    <property type="entry name" value="Isochorismatase-like_hydrls"/>
</dbReference>
<name>A0A318U8G9_9BACL</name>
<dbReference type="InterPro" id="IPR000868">
    <property type="entry name" value="Isochorismatase-like_dom"/>
</dbReference>
<proteinExistence type="inferred from homology"/>
<dbReference type="Proteomes" id="UP000247416">
    <property type="component" value="Unassembled WGS sequence"/>
</dbReference>
<evidence type="ECO:0000313" key="4">
    <source>
        <dbReference type="EMBL" id="PYF08289.1"/>
    </source>
</evidence>
<accession>A0A318U8G9</accession>
<comment type="caution">
    <text evidence="4">The sequence shown here is derived from an EMBL/GenBank/DDBJ whole genome shotgun (WGS) entry which is preliminary data.</text>
</comment>
<organism evidence="4 5">
    <name type="scientific">Ureibacillus chungkukjangi</name>
    <dbReference type="NCBI Taxonomy" id="1202712"/>
    <lineage>
        <taxon>Bacteria</taxon>
        <taxon>Bacillati</taxon>
        <taxon>Bacillota</taxon>
        <taxon>Bacilli</taxon>
        <taxon>Bacillales</taxon>
        <taxon>Caryophanaceae</taxon>
        <taxon>Ureibacillus</taxon>
    </lineage>
</organism>
<dbReference type="PANTHER" id="PTHR43540:SF14">
    <property type="entry name" value="ISOCHORISMATASE"/>
    <property type="match status" value="1"/>
</dbReference>
<dbReference type="InterPro" id="IPR036380">
    <property type="entry name" value="Isochorismatase-like_sf"/>
</dbReference>
<sequence>MNQALLVIDAQQALIDGDEVEKGVIEKESLVKNINMVIQKAVEKEISIVFIRDVDVSKGEGPGFQVHDEINVPASAVTFNKAATNSFYGTPLKDYLKEHKVEHLVMMGCKTEYCIDTAVRSATVNGFDVTLVGDAHSTSDSDTLSGQQIIQHHNRILHGHYNVDNFSMVRNSEEDLFTPLHGNYR</sequence>